<proteinExistence type="predicted"/>
<dbReference type="GO" id="GO:0005524">
    <property type="term" value="F:ATP binding"/>
    <property type="evidence" value="ECO:0007669"/>
    <property type="project" value="InterPro"/>
</dbReference>
<dbReference type="GO" id="GO:0004386">
    <property type="term" value="F:helicase activity"/>
    <property type="evidence" value="ECO:0007669"/>
    <property type="project" value="UniProtKB-KW"/>
</dbReference>
<dbReference type="PANTHER" id="PTHR47396">
    <property type="entry name" value="TYPE I RESTRICTION ENZYME ECOKI R PROTEIN"/>
    <property type="match status" value="1"/>
</dbReference>
<reference evidence="3" key="1">
    <citation type="submission" date="2020-04" db="EMBL/GenBank/DDBJ databases">
        <authorList>
            <person name="Chiriac C."/>
            <person name="Salcher M."/>
            <person name="Ghai R."/>
            <person name="Kavagutti S V."/>
        </authorList>
    </citation>
    <scope>NUCLEOTIDE SEQUENCE</scope>
</reference>
<sequence length="500" mass="57889">MDTDVHLEFFNSSFLKVRCDPGTLMELSDHLTFFKDNYKFDPKYKARVWDGKIRLVNRMTRLVYAGLAQRIKKFCDERGYTFSFDDEFLYDNVSVKEVENFMKSLNLPDWLEIRDYQVDAIVKCLRSRRRTLLSPTSSGKSFIIYVINEWYRQKHNTKSLIIVPTIGLVKQMQSDFESYGYVGTFNTSVDGLNKTNDHEFDTTITTWQSLDNGKKKLPKEWYDQYQVVFGDEAHGAKATTLINILSSMVNTPFRFGTTGTLDNSELNKTTIYGLFGAPYRTTTTRDLIDEGHAADIKIKCIVLKYSDAERKEFHKPVQDKKTKASRKRSYQEEVDYLVGHQRRTEFIRNLALSLKGNKLVFFRLTEHGEALHNSLKDHSNVFYIDGSVKGNERELIRKAIEEEENAILVASLGTTSTGVSINRLHHMIAASPSKSKIKVLQSIGRMLRQHDEKTHAVLYDIVDDLSHGKQKNFVLQHFEERAKIYDSEQFDYKIYTVGLK</sequence>
<dbReference type="InterPro" id="IPR001650">
    <property type="entry name" value="Helicase_C-like"/>
</dbReference>
<dbReference type="InterPro" id="IPR006935">
    <property type="entry name" value="Helicase/UvrB_N"/>
</dbReference>
<keyword evidence="3" id="KW-0378">Hydrolase</keyword>
<dbReference type="SUPFAM" id="SSF52540">
    <property type="entry name" value="P-loop containing nucleoside triphosphate hydrolases"/>
    <property type="match status" value="2"/>
</dbReference>
<gene>
    <name evidence="3" type="ORF">UFOVP447_35</name>
</gene>
<dbReference type="GO" id="GO:0003677">
    <property type="term" value="F:DNA binding"/>
    <property type="evidence" value="ECO:0007669"/>
    <property type="project" value="InterPro"/>
</dbReference>
<evidence type="ECO:0000259" key="1">
    <source>
        <dbReference type="PROSITE" id="PS51192"/>
    </source>
</evidence>
<dbReference type="InterPro" id="IPR027417">
    <property type="entry name" value="P-loop_NTPase"/>
</dbReference>
<keyword evidence="3" id="KW-0347">Helicase</keyword>
<evidence type="ECO:0000259" key="2">
    <source>
        <dbReference type="PROSITE" id="PS51194"/>
    </source>
</evidence>
<name>A0A6J5MG84_9CAUD</name>
<dbReference type="GO" id="GO:0016787">
    <property type="term" value="F:hydrolase activity"/>
    <property type="evidence" value="ECO:0007669"/>
    <property type="project" value="InterPro"/>
</dbReference>
<dbReference type="PROSITE" id="PS51194">
    <property type="entry name" value="HELICASE_CTER"/>
    <property type="match status" value="1"/>
</dbReference>
<dbReference type="Pfam" id="PF21241">
    <property type="entry name" value="UvsW_N"/>
    <property type="match status" value="1"/>
</dbReference>
<dbReference type="PROSITE" id="PS51192">
    <property type="entry name" value="HELICASE_ATP_BIND_1"/>
    <property type="match status" value="1"/>
</dbReference>
<dbReference type="Pfam" id="PF04851">
    <property type="entry name" value="ResIII"/>
    <property type="match status" value="1"/>
</dbReference>
<dbReference type="InterPro" id="IPR049409">
    <property type="entry name" value="UvsW_N"/>
</dbReference>
<dbReference type="InterPro" id="IPR014001">
    <property type="entry name" value="Helicase_ATP-bd"/>
</dbReference>
<organism evidence="3">
    <name type="scientific">uncultured Caudovirales phage</name>
    <dbReference type="NCBI Taxonomy" id="2100421"/>
    <lineage>
        <taxon>Viruses</taxon>
        <taxon>Duplodnaviria</taxon>
        <taxon>Heunggongvirae</taxon>
        <taxon>Uroviricota</taxon>
        <taxon>Caudoviricetes</taxon>
        <taxon>Peduoviridae</taxon>
        <taxon>Maltschvirus</taxon>
        <taxon>Maltschvirus maltsch</taxon>
    </lineage>
</organism>
<dbReference type="PANTHER" id="PTHR47396:SF1">
    <property type="entry name" value="ATP-DEPENDENT HELICASE IRC3-RELATED"/>
    <property type="match status" value="1"/>
</dbReference>
<dbReference type="EMBL" id="LR796423">
    <property type="protein sequence ID" value="CAB4142759.1"/>
    <property type="molecule type" value="Genomic_DNA"/>
</dbReference>
<dbReference type="Pfam" id="PF00271">
    <property type="entry name" value="Helicase_C"/>
    <property type="match status" value="1"/>
</dbReference>
<keyword evidence="3" id="KW-0547">Nucleotide-binding</keyword>
<dbReference type="InterPro" id="IPR050742">
    <property type="entry name" value="Helicase_Restrict-Modif_Enz"/>
</dbReference>
<feature type="domain" description="Helicase C-terminal" evidence="2">
    <location>
        <begin position="346"/>
        <end position="498"/>
    </location>
</feature>
<accession>A0A6J5MG84</accession>
<dbReference type="InterPro" id="IPR049430">
    <property type="entry name" value="UvsW_N_sf"/>
</dbReference>
<keyword evidence="3" id="KW-0067">ATP-binding</keyword>
<dbReference type="Gene3D" id="3.40.50.300">
    <property type="entry name" value="P-loop containing nucleotide triphosphate hydrolases"/>
    <property type="match status" value="2"/>
</dbReference>
<evidence type="ECO:0000313" key="3">
    <source>
        <dbReference type="EMBL" id="CAB4142759.1"/>
    </source>
</evidence>
<dbReference type="Gene3D" id="3.30.780.20">
    <property type="match status" value="1"/>
</dbReference>
<feature type="domain" description="Helicase ATP-binding" evidence="1">
    <location>
        <begin position="121"/>
        <end position="279"/>
    </location>
</feature>
<protein>
    <submittedName>
        <fullName evidence="3">SSL2 DNA or RNA helicases of superfamily II</fullName>
    </submittedName>
</protein>
<dbReference type="SMART" id="SM00487">
    <property type="entry name" value="DEXDc"/>
    <property type="match status" value="1"/>
</dbReference>